<dbReference type="PANTHER" id="PTHR37305:SF1">
    <property type="entry name" value="MEMBRANE PROTEIN"/>
    <property type="match status" value="1"/>
</dbReference>
<feature type="transmembrane region" description="Helical" evidence="1">
    <location>
        <begin position="103"/>
        <end position="129"/>
    </location>
</feature>
<dbReference type="Pfam" id="PF12679">
    <property type="entry name" value="ABC2_membrane_2"/>
    <property type="match status" value="1"/>
</dbReference>
<sequence length="251" mass="26145">MTFPQVIRFEWIKFRSLRSSWITLALTAGLYTGTGLLVCWLLFDPARAAVDDLVGKSLSGDLVALLAAGALGVLTMTGEYGSGTIRTTLAAVPRRWPVLAAKVVVLGTVSYAVMLLATVISFAAGQAIIGDLGASFGDDGVVRALFGHAAYVTGAGLFGLLFGGLLRSTAAAFTAYFAVMFLLTMLSALVLPYGWRVNVNKFLPSAAGEAMGSVVDNPELLTPGLGALVFAGYLLLTGTAAAWRLTRSDAG</sequence>
<accession>A0ABQ3X8B7</accession>
<name>A0ABQ3X8B7_9ACTN</name>
<protein>
    <submittedName>
        <fullName evidence="2">ABC transporter permease</fullName>
    </submittedName>
</protein>
<feature type="transmembrane region" description="Helical" evidence="1">
    <location>
        <begin position="63"/>
        <end position="82"/>
    </location>
</feature>
<gene>
    <name evidence="2" type="ORF">Aco03nite_031640</name>
</gene>
<dbReference type="RefSeq" id="WP_203795838.1">
    <property type="nucleotide sequence ID" value="NZ_BAAAQE010000036.1"/>
</dbReference>
<comment type="caution">
    <text evidence="2">The sequence shown here is derived from an EMBL/GenBank/DDBJ whole genome shotgun (WGS) entry which is preliminary data.</text>
</comment>
<feature type="transmembrane region" description="Helical" evidence="1">
    <location>
        <begin position="220"/>
        <end position="243"/>
    </location>
</feature>
<dbReference type="PANTHER" id="PTHR37305">
    <property type="entry name" value="INTEGRAL MEMBRANE PROTEIN-RELATED"/>
    <property type="match status" value="1"/>
</dbReference>
<proteinExistence type="predicted"/>
<feature type="transmembrane region" description="Helical" evidence="1">
    <location>
        <begin position="149"/>
        <end position="166"/>
    </location>
</feature>
<feature type="transmembrane region" description="Helical" evidence="1">
    <location>
        <begin position="173"/>
        <end position="195"/>
    </location>
</feature>
<evidence type="ECO:0000256" key="1">
    <source>
        <dbReference type="SAM" id="Phobius"/>
    </source>
</evidence>
<reference evidence="2 3" key="1">
    <citation type="submission" date="2021-01" db="EMBL/GenBank/DDBJ databases">
        <title>Whole genome shotgun sequence of Actinoplanes couchii NBRC 106145.</title>
        <authorList>
            <person name="Komaki H."/>
            <person name="Tamura T."/>
        </authorList>
    </citation>
    <scope>NUCLEOTIDE SEQUENCE [LARGE SCALE GENOMIC DNA]</scope>
    <source>
        <strain evidence="2 3">NBRC 106145</strain>
    </source>
</reference>
<dbReference type="EMBL" id="BOMG01000042">
    <property type="protein sequence ID" value="GID54760.1"/>
    <property type="molecule type" value="Genomic_DNA"/>
</dbReference>
<feature type="transmembrane region" description="Helical" evidence="1">
    <location>
        <begin position="21"/>
        <end position="43"/>
    </location>
</feature>
<keyword evidence="3" id="KW-1185">Reference proteome</keyword>
<organism evidence="2 3">
    <name type="scientific">Actinoplanes couchii</name>
    <dbReference type="NCBI Taxonomy" id="403638"/>
    <lineage>
        <taxon>Bacteria</taxon>
        <taxon>Bacillati</taxon>
        <taxon>Actinomycetota</taxon>
        <taxon>Actinomycetes</taxon>
        <taxon>Micromonosporales</taxon>
        <taxon>Micromonosporaceae</taxon>
        <taxon>Actinoplanes</taxon>
    </lineage>
</organism>
<evidence type="ECO:0000313" key="3">
    <source>
        <dbReference type="Proteomes" id="UP000612282"/>
    </source>
</evidence>
<keyword evidence="1" id="KW-0812">Transmembrane</keyword>
<dbReference type="Proteomes" id="UP000612282">
    <property type="component" value="Unassembled WGS sequence"/>
</dbReference>
<keyword evidence="1" id="KW-1133">Transmembrane helix</keyword>
<evidence type="ECO:0000313" key="2">
    <source>
        <dbReference type="EMBL" id="GID54760.1"/>
    </source>
</evidence>
<keyword evidence="1" id="KW-0472">Membrane</keyword>